<evidence type="ECO:0000313" key="1">
    <source>
        <dbReference type="EMBL" id="CAE0636902.1"/>
    </source>
</evidence>
<reference evidence="1" key="1">
    <citation type="submission" date="2021-01" db="EMBL/GenBank/DDBJ databases">
        <authorList>
            <person name="Corre E."/>
            <person name="Pelletier E."/>
            <person name="Niang G."/>
            <person name="Scheremetjew M."/>
            <person name="Finn R."/>
            <person name="Kale V."/>
            <person name="Holt S."/>
            <person name="Cochrane G."/>
            <person name="Meng A."/>
            <person name="Brown T."/>
            <person name="Cohen L."/>
        </authorList>
    </citation>
    <scope>NUCLEOTIDE SEQUENCE</scope>
    <source>
        <strain evidence="1">CCMP3107</strain>
    </source>
</reference>
<accession>A0A6V3D8G3</accession>
<dbReference type="AlphaFoldDB" id="A0A6V3D8G3"/>
<dbReference type="EMBL" id="HBIU01034099">
    <property type="protein sequence ID" value="CAE0636902.1"/>
    <property type="molecule type" value="Transcribed_RNA"/>
</dbReference>
<name>A0A6V3D8G3_HETAK</name>
<proteinExistence type="predicted"/>
<organism evidence="1">
    <name type="scientific">Heterosigma akashiwo</name>
    <name type="common">Chromophytic alga</name>
    <name type="synonym">Heterosigma carterae</name>
    <dbReference type="NCBI Taxonomy" id="2829"/>
    <lineage>
        <taxon>Eukaryota</taxon>
        <taxon>Sar</taxon>
        <taxon>Stramenopiles</taxon>
        <taxon>Ochrophyta</taxon>
        <taxon>Raphidophyceae</taxon>
        <taxon>Chattonellales</taxon>
        <taxon>Chattonellaceae</taxon>
        <taxon>Heterosigma</taxon>
    </lineage>
</organism>
<gene>
    <name evidence="1" type="ORF">HAKA00212_LOCUS15676</name>
</gene>
<protein>
    <submittedName>
        <fullName evidence="1">Uncharacterized protein</fullName>
    </submittedName>
</protein>
<sequence>MEMHNPSFKNARFLIAGGGKAQAEFVANNDINLWTVWKEMFNDLTTCGPCARYTPVPDPEDFEVVEIVEGDHHDDIGFELIPSSQEEAEETIRALGGKNKQD</sequence>